<comment type="caution">
    <text evidence="2">The sequence shown here is derived from an EMBL/GenBank/DDBJ whole genome shotgun (WGS) entry which is preliminary data.</text>
</comment>
<gene>
    <name evidence="2" type="ORF">GCM10017653_00090</name>
</gene>
<feature type="compositionally biased region" description="Basic residues" evidence="1">
    <location>
        <begin position="1"/>
        <end position="11"/>
    </location>
</feature>
<feature type="compositionally biased region" description="Basic and acidic residues" evidence="1">
    <location>
        <begin position="29"/>
        <end position="46"/>
    </location>
</feature>
<sequence>MEFVSHTRRRGGTPARAERLRHAEKRKGRVPEERPKSREETPKEGDGNATPITLPHRNNMQEIGV</sequence>
<dbReference type="AlphaFoldDB" id="A0A9W6N8W0"/>
<organism evidence="2 3">
    <name type="scientific">Ancylobacter defluvii</name>
    <dbReference type="NCBI Taxonomy" id="1282440"/>
    <lineage>
        <taxon>Bacteria</taxon>
        <taxon>Pseudomonadati</taxon>
        <taxon>Pseudomonadota</taxon>
        <taxon>Alphaproteobacteria</taxon>
        <taxon>Hyphomicrobiales</taxon>
        <taxon>Xanthobacteraceae</taxon>
        <taxon>Ancylobacter</taxon>
    </lineage>
</organism>
<evidence type="ECO:0000313" key="3">
    <source>
        <dbReference type="Proteomes" id="UP001143330"/>
    </source>
</evidence>
<reference evidence="2" key="1">
    <citation type="journal article" date="2014" name="Int. J. Syst. Evol. Microbiol.">
        <title>Complete genome sequence of Corynebacterium casei LMG S-19264T (=DSM 44701T), isolated from a smear-ripened cheese.</title>
        <authorList>
            <consortium name="US DOE Joint Genome Institute (JGI-PGF)"/>
            <person name="Walter F."/>
            <person name="Albersmeier A."/>
            <person name="Kalinowski J."/>
            <person name="Ruckert C."/>
        </authorList>
    </citation>
    <scope>NUCLEOTIDE SEQUENCE</scope>
    <source>
        <strain evidence="2">VKM B-2789</strain>
    </source>
</reference>
<reference evidence="2" key="2">
    <citation type="submission" date="2023-01" db="EMBL/GenBank/DDBJ databases">
        <authorList>
            <person name="Sun Q."/>
            <person name="Evtushenko L."/>
        </authorList>
    </citation>
    <scope>NUCLEOTIDE SEQUENCE</scope>
    <source>
        <strain evidence="2">VKM B-2789</strain>
    </source>
</reference>
<accession>A0A9W6N8W0</accession>
<keyword evidence="3" id="KW-1185">Reference proteome</keyword>
<dbReference type="EMBL" id="BSFM01000001">
    <property type="protein sequence ID" value="GLK81940.1"/>
    <property type="molecule type" value="Genomic_DNA"/>
</dbReference>
<proteinExistence type="predicted"/>
<dbReference type="Proteomes" id="UP001143330">
    <property type="component" value="Unassembled WGS sequence"/>
</dbReference>
<name>A0A9W6N8W0_9HYPH</name>
<protein>
    <submittedName>
        <fullName evidence="2">Uncharacterized protein</fullName>
    </submittedName>
</protein>
<evidence type="ECO:0000256" key="1">
    <source>
        <dbReference type="SAM" id="MobiDB-lite"/>
    </source>
</evidence>
<feature type="compositionally biased region" description="Polar residues" evidence="1">
    <location>
        <begin position="56"/>
        <end position="65"/>
    </location>
</feature>
<evidence type="ECO:0000313" key="2">
    <source>
        <dbReference type="EMBL" id="GLK81940.1"/>
    </source>
</evidence>
<feature type="region of interest" description="Disordered" evidence="1">
    <location>
        <begin position="1"/>
        <end position="65"/>
    </location>
</feature>